<keyword evidence="2 5" id="KW-0645">Protease</keyword>
<evidence type="ECO:0000259" key="9">
    <source>
        <dbReference type="Pfam" id="PF05922"/>
    </source>
</evidence>
<evidence type="ECO:0000313" key="11">
    <source>
        <dbReference type="Proteomes" id="UP000619486"/>
    </source>
</evidence>
<dbReference type="InterPro" id="IPR023827">
    <property type="entry name" value="Peptidase_S8_Asp-AS"/>
</dbReference>
<accession>A0A918GZ41</accession>
<feature type="signal peptide" evidence="7">
    <location>
        <begin position="1"/>
        <end position="36"/>
    </location>
</feature>
<evidence type="ECO:0000256" key="5">
    <source>
        <dbReference type="PROSITE-ProRule" id="PRU01240"/>
    </source>
</evidence>
<dbReference type="InterPro" id="IPR023828">
    <property type="entry name" value="Peptidase_S8_Ser-AS"/>
</dbReference>
<feature type="domain" description="Peptidase S8/S53" evidence="8">
    <location>
        <begin position="153"/>
        <end position="385"/>
    </location>
</feature>
<dbReference type="InterPro" id="IPR015500">
    <property type="entry name" value="Peptidase_S8_subtilisin-rel"/>
</dbReference>
<feature type="chain" id="PRO_5036790099" description="Serine protease" evidence="7">
    <location>
        <begin position="37"/>
        <end position="401"/>
    </location>
</feature>
<dbReference type="PANTHER" id="PTHR43806:SF11">
    <property type="entry name" value="CEREVISIN-RELATED"/>
    <property type="match status" value="1"/>
</dbReference>
<evidence type="ECO:0000313" key="10">
    <source>
        <dbReference type="EMBL" id="GGT18219.1"/>
    </source>
</evidence>
<dbReference type="PROSITE" id="PS51892">
    <property type="entry name" value="SUBTILASE"/>
    <property type="match status" value="1"/>
</dbReference>
<dbReference type="PROSITE" id="PS00137">
    <property type="entry name" value="SUBTILASE_HIS"/>
    <property type="match status" value="1"/>
</dbReference>
<dbReference type="CDD" id="cd04077">
    <property type="entry name" value="Peptidases_S8_PCSK9_ProteinaseK_like"/>
    <property type="match status" value="1"/>
</dbReference>
<dbReference type="Proteomes" id="UP000619486">
    <property type="component" value="Unassembled WGS sequence"/>
</dbReference>
<evidence type="ECO:0000256" key="3">
    <source>
        <dbReference type="ARBA" id="ARBA00022801"/>
    </source>
</evidence>
<dbReference type="InterPro" id="IPR037045">
    <property type="entry name" value="S8pro/Inhibitor_I9_sf"/>
</dbReference>
<dbReference type="InterPro" id="IPR036852">
    <property type="entry name" value="Peptidase_S8/S53_dom_sf"/>
</dbReference>
<feature type="active site" description="Charge relay system" evidence="5">
    <location>
        <position position="162"/>
    </location>
</feature>
<protein>
    <recommendedName>
        <fullName evidence="12">Serine protease</fullName>
    </recommendedName>
</protein>
<dbReference type="RefSeq" id="WP_189199972.1">
    <property type="nucleotide sequence ID" value="NZ_BMQQ01000002.1"/>
</dbReference>
<dbReference type="FunFam" id="3.40.50.200:FF:000014">
    <property type="entry name" value="Proteinase K"/>
    <property type="match status" value="1"/>
</dbReference>
<dbReference type="InterPro" id="IPR010259">
    <property type="entry name" value="S8pro/Inhibitor_I9"/>
</dbReference>
<evidence type="ECO:0000256" key="4">
    <source>
        <dbReference type="ARBA" id="ARBA00022825"/>
    </source>
</evidence>
<dbReference type="Pfam" id="PF00082">
    <property type="entry name" value="Peptidase_S8"/>
    <property type="match status" value="1"/>
</dbReference>
<reference evidence="10" key="1">
    <citation type="journal article" date="2014" name="Int. J. Syst. Evol. Microbiol.">
        <title>Complete genome sequence of Corynebacterium casei LMG S-19264T (=DSM 44701T), isolated from a smear-ripened cheese.</title>
        <authorList>
            <consortium name="US DOE Joint Genome Institute (JGI-PGF)"/>
            <person name="Walter F."/>
            <person name="Albersmeier A."/>
            <person name="Kalinowski J."/>
            <person name="Ruckert C."/>
        </authorList>
    </citation>
    <scope>NUCLEOTIDE SEQUENCE</scope>
    <source>
        <strain evidence="10">JCM 3172</strain>
    </source>
</reference>
<dbReference type="InterPro" id="IPR022398">
    <property type="entry name" value="Peptidase_S8_His-AS"/>
</dbReference>
<dbReference type="GO" id="GO:0005615">
    <property type="term" value="C:extracellular space"/>
    <property type="evidence" value="ECO:0007669"/>
    <property type="project" value="TreeGrafter"/>
</dbReference>
<dbReference type="InterPro" id="IPR050131">
    <property type="entry name" value="Peptidase_S8_subtilisin-like"/>
</dbReference>
<name>A0A918GZ41_9ACTN</name>
<evidence type="ECO:0000256" key="7">
    <source>
        <dbReference type="SAM" id="SignalP"/>
    </source>
</evidence>
<dbReference type="PANTHER" id="PTHR43806">
    <property type="entry name" value="PEPTIDASE S8"/>
    <property type="match status" value="1"/>
</dbReference>
<evidence type="ECO:0000256" key="2">
    <source>
        <dbReference type="ARBA" id="ARBA00022670"/>
    </source>
</evidence>
<sequence length="401" mass="40446">MAIHKRARRTTRLVAAISAVAAAGGLTVLGTSFAGAAPAPAEGTIYGADAATAIDGSYIVLLDENADKTKLAKEYGGTLSRSYNSAVNGFSATGLSETEAKRLAADPAVAKVVQNKKFHINEVQDNPPSWGLDRVDQAETAGDKKYTYPDGGGEGVTAYVIDTGVNTSHKDFGGRATSGFDAVDNDNDASDGNGHGTHVAGTIAGTAHGVAKKAKIVAVRVLDDSGSGTTEQVVAGIDWVTKNHQGPSVANMSLGGGADPALDEAVRKAIASGVTFGVAAGNESADAGEGSPSRVKEAITVASSTKEDEQSSFSNFGSVVDIYAPGSDITSAWIGGGDATKTISGTSMATPHVVGAAALYLAAHQDATPEQVAKALVDGSTDGAISNPSQGTANKLLKIVE</sequence>
<dbReference type="Pfam" id="PF05922">
    <property type="entry name" value="Inhibitor_I9"/>
    <property type="match status" value="1"/>
</dbReference>
<gene>
    <name evidence="10" type="ORF">GCM10014713_08840</name>
</gene>
<feature type="active site" description="Charge relay system" evidence="5">
    <location>
        <position position="195"/>
    </location>
</feature>
<evidence type="ECO:0008006" key="12">
    <source>
        <dbReference type="Google" id="ProtNLM"/>
    </source>
</evidence>
<comment type="similarity">
    <text evidence="1 5 6">Belongs to the peptidase S8 family.</text>
</comment>
<organism evidence="10 11">
    <name type="scientific">Streptomyces purpureus</name>
    <dbReference type="NCBI Taxonomy" id="1951"/>
    <lineage>
        <taxon>Bacteria</taxon>
        <taxon>Bacillati</taxon>
        <taxon>Actinomycetota</taxon>
        <taxon>Actinomycetes</taxon>
        <taxon>Kitasatosporales</taxon>
        <taxon>Streptomycetaceae</taxon>
        <taxon>Streptomyces</taxon>
    </lineage>
</organism>
<dbReference type="SUPFAM" id="SSF54897">
    <property type="entry name" value="Protease propeptides/inhibitors"/>
    <property type="match status" value="1"/>
</dbReference>
<keyword evidence="11" id="KW-1185">Reference proteome</keyword>
<dbReference type="Gene3D" id="3.40.50.200">
    <property type="entry name" value="Peptidase S8/S53 domain"/>
    <property type="match status" value="1"/>
</dbReference>
<evidence type="ECO:0000256" key="6">
    <source>
        <dbReference type="RuleBase" id="RU003355"/>
    </source>
</evidence>
<keyword evidence="3 5" id="KW-0378">Hydrolase</keyword>
<reference evidence="10" key="2">
    <citation type="submission" date="2020-09" db="EMBL/GenBank/DDBJ databases">
        <authorList>
            <person name="Sun Q."/>
            <person name="Ohkuma M."/>
        </authorList>
    </citation>
    <scope>NUCLEOTIDE SEQUENCE</scope>
    <source>
        <strain evidence="10">JCM 3172</strain>
    </source>
</reference>
<keyword evidence="4 5" id="KW-0720">Serine protease</keyword>
<dbReference type="GO" id="GO:0006508">
    <property type="term" value="P:proteolysis"/>
    <property type="evidence" value="ECO:0007669"/>
    <property type="project" value="UniProtKB-KW"/>
</dbReference>
<comment type="caution">
    <text evidence="10">The sequence shown here is derived from an EMBL/GenBank/DDBJ whole genome shotgun (WGS) entry which is preliminary data.</text>
</comment>
<dbReference type="AlphaFoldDB" id="A0A918GZ41"/>
<evidence type="ECO:0000259" key="8">
    <source>
        <dbReference type="Pfam" id="PF00082"/>
    </source>
</evidence>
<dbReference type="PROSITE" id="PS00136">
    <property type="entry name" value="SUBTILASE_ASP"/>
    <property type="match status" value="1"/>
</dbReference>
<dbReference type="Gene3D" id="3.30.70.80">
    <property type="entry name" value="Peptidase S8 propeptide/proteinase inhibitor I9"/>
    <property type="match status" value="1"/>
</dbReference>
<dbReference type="SUPFAM" id="SSF52743">
    <property type="entry name" value="Subtilisin-like"/>
    <property type="match status" value="1"/>
</dbReference>
<dbReference type="PROSITE" id="PS00138">
    <property type="entry name" value="SUBTILASE_SER"/>
    <property type="match status" value="1"/>
</dbReference>
<dbReference type="EMBL" id="BMQQ01000002">
    <property type="protein sequence ID" value="GGT18219.1"/>
    <property type="molecule type" value="Genomic_DNA"/>
</dbReference>
<dbReference type="PRINTS" id="PR00723">
    <property type="entry name" value="SUBTILISIN"/>
</dbReference>
<proteinExistence type="inferred from homology"/>
<dbReference type="InterPro" id="IPR000209">
    <property type="entry name" value="Peptidase_S8/S53_dom"/>
</dbReference>
<dbReference type="GO" id="GO:0004252">
    <property type="term" value="F:serine-type endopeptidase activity"/>
    <property type="evidence" value="ECO:0007669"/>
    <property type="project" value="UniProtKB-UniRule"/>
</dbReference>
<keyword evidence="7" id="KW-0732">Signal</keyword>
<evidence type="ECO:0000256" key="1">
    <source>
        <dbReference type="ARBA" id="ARBA00011073"/>
    </source>
</evidence>
<dbReference type="InterPro" id="IPR034193">
    <property type="entry name" value="PCSK9_ProteinaseK-like"/>
</dbReference>
<feature type="domain" description="Inhibitor I9" evidence="9">
    <location>
        <begin position="69"/>
        <end position="120"/>
    </location>
</feature>
<feature type="active site" description="Charge relay system" evidence="5">
    <location>
        <position position="347"/>
    </location>
</feature>